<keyword evidence="3" id="KW-1185">Reference proteome</keyword>
<protein>
    <submittedName>
        <fullName evidence="2">Uncharacterized protein</fullName>
    </submittedName>
</protein>
<organism evidence="2 3">
    <name type="scientific">Umezawaea endophytica</name>
    <dbReference type="NCBI Taxonomy" id="1654476"/>
    <lineage>
        <taxon>Bacteria</taxon>
        <taxon>Bacillati</taxon>
        <taxon>Actinomycetota</taxon>
        <taxon>Actinomycetes</taxon>
        <taxon>Pseudonocardiales</taxon>
        <taxon>Pseudonocardiaceae</taxon>
        <taxon>Umezawaea</taxon>
    </lineage>
</organism>
<evidence type="ECO:0000256" key="1">
    <source>
        <dbReference type="SAM" id="MobiDB-lite"/>
    </source>
</evidence>
<feature type="region of interest" description="Disordered" evidence="1">
    <location>
        <begin position="369"/>
        <end position="402"/>
    </location>
</feature>
<name>A0A9X2VWP9_9PSEU</name>
<feature type="compositionally biased region" description="Basic and acidic residues" evidence="1">
    <location>
        <begin position="376"/>
        <end position="387"/>
    </location>
</feature>
<reference evidence="2" key="1">
    <citation type="submission" date="2022-08" db="EMBL/GenBank/DDBJ databases">
        <authorList>
            <person name="Tistechok S."/>
            <person name="Samborskyy M."/>
            <person name="Roman I."/>
        </authorList>
    </citation>
    <scope>NUCLEOTIDE SEQUENCE</scope>
    <source>
        <strain evidence="2">DSM 103496</strain>
    </source>
</reference>
<dbReference type="Proteomes" id="UP001141259">
    <property type="component" value="Unassembled WGS sequence"/>
</dbReference>
<evidence type="ECO:0000313" key="2">
    <source>
        <dbReference type="EMBL" id="MCS7483777.1"/>
    </source>
</evidence>
<accession>A0A9X2VWP9</accession>
<sequence length="486" mass="53262">MLGNRVVAGLVGAAPTIQRVLERGAATVDTRVMVLDMKGNPITKGTIVAAPGQETNADGRDPDTVIVLSNKKNRSRNLNNLRLLTEVEAANDTEDGLPVVDMNRSPEVLELLGLWKLRSDHKVGGNLGNPTSETVRLAREAGARFDGPPETKDRTVYVVEGAFSDAEGLMRRLFGEVSITGSAVTADRRAQVDRLGATWVLREDSSATDRIAGTIELQIGEHSCEYKFARSKEEQAEEKRRVEQWSPDSPKTLENAEHIRREFAQAQDPRGADVTADLVGGSYGKPEAPYFRSWDEFAGQGPGKSFFTDQAWKHLLGYPEKSRLLFVNRNFGGSRIDTQRYDEKTQKLVSRPAHDLPHGFGVVDPVLAHQGRKHQAKEAARTRDISSRHGPRTPYPGPNALSPDVSVVSVGRLFWRRFKSLDAEGQIGVITESLGTDGGQGAVGGRVTHGVRAWRRREERQGRTGQQIPPGGGDVHDLGRALLQVP</sequence>
<dbReference type="EMBL" id="JANYMP010000037">
    <property type="protein sequence ID" value="MCS7483777.1"/>
    <property type="molecule type" value="Genomic_DNA"/>
</dbReference>
<comment type="caution">
    <text evidence="2">The sequence shown here is derived from an EMBL/GenBank/DDBJ whole genome shotgun (WGS) entry which is preliminary data.</text>
</comment>
<evidence type="ECO:0000313" key="3">
    <source>
        <dbReference type="Proteomes" id="UP001141259"/>
    </source>
</evidence>
<proteinExistence type="predicted"/>
<dbReference type="RefSeq" id="WP_259629231.1">
    <property type="nucleotide sequence ID" value="NZ_JANYMP010000037.1"/>
</dbReference>
<gene>
    <name evidence="2" type="ORF">NZH93_43650</name>
</gene>
<dbReference type="AlphaFoldDB" id="A0A9X2VWP9"/>
<feature type="region of interest" description="Disordered" evidence="1">
    <location>
        <begin position="457"/>
        <end position="476"/>
    </location>
</feature>